<dbReference type="InterPro" id="IPR006120">
    <property type="entry name" value="Resolvase_HTH_dom"/>
</dbReference>
<feature type="region of interest" description="Disordered" evidence="1">
    <location>
        <begin position="66"/>
        <end position="93"/>
    </location>
</feature>
<dbReference type="GO" id="GO:0003677">
    <property type="term" value="F:DNA binding"/>
    <property type="evidence" value="ECO:0007669"/>
    <property type="project" value="InterPro"/>
</dbReference>
<feature type="region of interest" description="Disordered" evidence="1">
    <location>
        <begin position="1"/>
        <end position="21"/>
    </location>
</feature>
<protein>
    <recommendedName>
        <fullName evidence="2">Resolvase HTH domain-containing protein</fullName>
    </recommendedName>
</protein>
<dbReference type="Pfam" id="PF02796">
    <property type="entry name" value="HTH_7"/>
    <property type="match status" value="1"/>
</dbReference>
<accession>A0AAD5UPD6</accession>
<evidence type="ECO:0000313" key="3">
    <source>
        <dbReference type="EMBL" id="KAJ3474050.1"/>
    </source>
</evidence>
<comment type="caution">
    <text evidence="3">The sequence shown here is derived from an EMBL/GenBank/DDBJ whole genome shotgun (WGS) entry which is preliminary data.</text>
</comment>
<evidence type="ECO:0000256" key="1">
    <source>
        <dbReference type="SAM" id="MobiDB-lite"/>
    </source>
</evidence>
<gene>
    <name evidence="3" type="ORF">NLI96_g12677</name>
</gene>
<reference evidence="3" key="1">
    <citation type="submission" date="2022-07" db="EMBL/GenBank/DDBJ databases">
        <title>Genome Sequence of Physisporinus lineatus.</title>
        <authorList>
            <person name="Buettner E."/>
        </authorList>
    </citation>
    <scope>NUCLEOTIDE SEQUENCE</scope>
    <source>
        <strain evidence="3">VT162</strain>
    </source>
</reference>
<dbReference type="Proteomes" id="UP001212997">
    <property type="component" value="Unassembled WGS sequence"/>
</dbReference>
<proteinExistence type="predicted"/>
<sequence>MRTYPFRRSSKAEGKTFGRPSALTEAQRATVMDQLKSGVAIAQIAREMHTSRQTIMRVRESMSLMEPDFTGIGPDGVPYAMTDWSDRRKSRDA</sequence>
<feature type="compositionally biased region" description="Basic and acidic residues" evidence="1">
    <location>
        <begin position="84"/>
        <end position="93"/>
    </location>
</feature>
<dbReference type="Gene3D" id="1.10.10.60">
    <property type="entry name" value="Homeodomain-like"/>
    <property type="match status" value="1"/>
</dbReference>
<dbReference type="CDD" id="cd00569">
    <property type="entry name" value="HTH_Hin_like"/>
    <property type="match status" value="1"/>
</dbReference>
<keyword evidence="4" id="KW-1185">Reference proteome</keyword>
<name>A0AAD5UPD6_9APHY</name>
<evidence type="ECO:0000259" key="2">
    <source>
        <dbReference type="Pfam" id="PF02796"/>
    </source>
</evidence>
<dbReference type="InterPro" id="IPR009057">
    <property type="entry name" value="Homeodomain-like_sf"/>
</dbReference>
<dbReference type="AlphaFoldDB" id="A0AAD5UPD6"/>
<dbReference type="SUPFAM" id="SSF46689">
    <property type="entry name" value="Homeodomain-like"/>
    <property type="match status" value="1"/>
</dbReference>
<dbReference type="GO" id="GO:0000150">
    <property type="term" value="F:DNA strand exchange activity"/>
    <property type="evidence" value="ECO:0007669"/>
    <property type="project" value="InterPro"/>
</dbReference>
<dbReference type="EMBL" id="JANAWD010001167">
    <property type="protein sequence ID" value="KAJ3474050.1"/>
    <property type="molecule type" value="Genomic_DNA"/>
</dbReference>
<evidence type="ECO:0000313" key="4">
    <source>
        <dbReference type="Proteomes" id="UP001212997"/>
    </source>
</evidence>
<feature type="domain" description="Resolvase HTH" evidence="2">
    <location>
        <begin position="18"/>
        <end position="58"/>
    </location>
</feature>
<organism evidence="3 4">
    <name type="scientific">Meripilus lineatus</name>
    <dbReference type="NCBI Taxonomy" id="2056292"/>
    <lineage>
        <taxon>Eukaryota</taxon>
        <taxon>Fungi</taxon>
        <taxon>Dikarya</taxon>
        <taxon>Basidiomycota</taxon>
        <taxon>Agaricomycotina</taxon>
        <taxon>Agaricomycetes</taxon>
        <taxon>Polyporales</taxon>
        <taxon>Meripilaceae</taxon>
        <taxon>Meripilus</taxon>
    </lineage>
</organism>